<organism evidence="1 2">
    <name type="scientific">Aphanizomenon flos-aquae WA102</name>
    <dbReference type="NCBI Taxonomy" id="1710896"/>
    <lineage>
        <taxon>Bacteria</taxon>
        <taxon>Bacillati</taxon>
        <taxon>Cyanobacteriota</taxon>
        <taxon>Cyanophyceae</taxon>
        <taxon>Nostocales</taxon>
        <taxon>Aphanizomenonaceae</taxon>
        <taxon>Aphanizomenon</taxon>
    </lineage>
</organism>
<evidence type="ECO:0000313" key="2">
    <source>
        <dbReference type="Proteomes" id="UP000092093"/>
    </source>
</evidence>
<gene>
    <name evidence="1" type="ORF">AN484_11625</name>
</gene>
<proteinExistence type="predicted"/>
<comment type="caution">
    <text evidence="1">The sequence shown here is derived from an EMBL/GenBank/DDBJ whole genome shotgun (WGS) entry which is preliminary data.</text>
</comment>
<sequence length="145" mass="16844">MEIKLEEDVLVSLLKIDSMLSNPRDILNSVAINAKKNTDEAFNLEQDLDNSSPWSDLTSGTWKRKKTSRKLQETFAGKNSIKFYIDGRKIFIKFEDHMIYHISGTYRIPKRNFIFAPKNDQVIKIAEESLTRFIGKLPKKSFTQE</sequence>
<protein>
    <recommendedName>
        <fullName evidence="3">Phage virion morphogenesis protein</fullName>
    </recommendedName>
</protein>
<accession>A0A1B7X2M8</accession>
<evidence type="ECO:0000313" key="1">
    <source>
        <dbReference type="EMBL" id="OBQ43583.1"/>
    </source>
</evidence>
<evidence type="ECO:0008006" key="3">
    <source>
        <dbReference type="Google" id="ProtNLM"/>
    </source>
</evidence>
<dbReference type="EMBL" id="LJOW01000049">
    <property type="protein sequence ID" value="OBQ43583.1"/>
    <property type="molecule type" value="Genomic_DNA"/>
</dbReference>
<reference evidence="1 2" key="1">
    <citation type="submission" date="2015-09" db="EMBL/GenBank/DDBJ databases">
        <title>Aphanizomenon flos-aquae WA102.</title>
        <authorList>
            <person name="Driscoll C."/>
        </authorList>
    </citation>
    <scope>NUCLEOTIDE SEQUENCE [LARGE SCALE GENOMIC DNA]</scope>
    <source>
        <strain evidence="1">WA102</strain>
    </source>
</reference>
<dbReference type="AlphaFoldDB" id="A0A1B7X2M8"/>
<dbReference type="Proteomes" id="UP000092093">
    <property type="component" value="Unassembled WGS sequence"/>
</dbReference>
<name>A0A1B7X2M8_APHFL</name>